<protein>
    <submittedName>
        <fullName evidence="3">Membrane protein</fullName>
    </submittedName>
</protein>
<evidence type="ECO:0000313" key="4">
    <source>
        <dbReference type="Proteomes" id="UP000036097"/>
    </source>
</evidence>
<dbReference type="InterPro" id="IPR058208">
    <property type="entry name" value="PACE"/>
</dbReference>
<dbReference type="NCBIfam" id="NF033664">
    <property type="entry name" value="PACE_transport"/>
    <property type="match status" value="1"/>
</dbReference>
<feature type="transmembrane region" description="Helical" evidence="1">
    <location>
        <begin position="79"/>
        <end position="98"/>
    </location>
</feature>
<dbReference type="Pfam" id="PF05232">
    <property type="entry name" value="BTP"/>
    <property type="match status" value="2"/>
</dbReference>
<dbReference type="PATRIC" id="fig|1195763.3.peg.6"/>
<dbReference type="EMBL" id="LDOT01000001">
    <property type="protein sequence ID" value="KLV09521.1"/>
    <property type="molecule type" value="Genomic_DNA"/>
</dbReference>
<keyword evidence="4" id="KW-1185">Reference proteome</keyword>
<feature type="transmembrane region" description="Helical" evidence="1">
    <location>
        <begin position="7"/>
        <end position="28"/>
    </location>
</feature>
<proteinExistence type="predicted"/>
<feature type="transmembrane region" description="Helical" evidence="1">
    <location>
        <begin position="40"/>
        <end position="58"/>
    </location>
</feature>
<sequence length="148" mass="16800">MQPIERLFHAVLFEVLAISLSIVGLMVFTDHPVTKLSGTMITVATIAMVWNMVFNALFDRLIPGKREERSFMTRIMQVIGFEGGLLLITVPLMAWMLSVGLWEAFAMDISVTLFITVYAFIFNYCYDHLRAAILRHRQGNAGHDHLPV</sequence>
<keyword evidence="1" id="KW-0812">Transmembrane</keyword>
<dbReference type="STRING" id="1195763.ABT56_00035"/>
<dbReference type="RefSeq" id="WP_047876809.1">
    <property type="nucleotide sequence ID" value="NZ_LDOT01000001.1"/>
</dbReference>
<reference evidence="3 4" key="1">
    <citation type="submission" date="2015-05" db="EMBL/GenBank/DDBJ databases">
        <title>Photobacterium galathea sp. nov.</title>
        <authorList>
            <person name="Machado H."/>
            <person name="Gram L."/>
        </authorList>
    </citation>
    <scope>NUCLEOTIDE SEQUENCE [LARGE SCALE GENOMIC DNA]</scope>
    <source>
        <strain evidence="3 4">CGMCC 1.12159</strain>
    </source>
</reference>
<dbReference type="Proteomes" id="UP000036097">
    <property type="component" value="Unassembled WGS sequence"/>
</dbReference>
<dbReference type="InterPro" id="IPR007896">
    <property type="entry name" value="BTP_bacteria"/>
</dbReference>
<feature type="domain" description="Chlorhexidine efflux transporter" evidence="2">
    <location>
        <begin position="69"/>
        <end position="131"/>
    </location>
</feature>
<keyword evidence="1" id="KW-0472">Membrane</keyword>
<dbReference type="AlphaFoldDB" id="A0A0J1HD20"/>
<feature type="domain" description="Chlorhexidine efflux transporter" evidence="2">
    <location>
        <begin position="3"/>
        <end position="63"/>
    </location>
</feature>
<evidence type="ECO:0000256" key="1">
    <source>
        <dbReference type="SAM" id="Phobius"/>
    </source>
</evidence>
<dbReference type="OrthoDB" id="1631120at2"/>
<name>A0A0J1HD20_9GAMM</name>
<gene>
    <name evidence="3" type="ORF">ABT56_00035</name>
</gene>
<evidence type="ECO:0000259" key="2">
    <source>
        <dbReference type="Pfam" id="PF05232"/>
    </source>
</evidence>
<keyword evidence="1" id="KW-1133">Transmembrane helix</keyword>
<feature type="transmembrane region" description="Helical" evidence="1">
    <location>
        <begin position="104"/>
        <end position="126"/>
    </location>
</feature>
<organism evidence="3 4">
    <name type="scientific">Photobacterium aquae</name>
    <dbReference type="NCBI Taxonomy" id="1195763"/>
    <lineage>
        <taxon>Bacteria</taxon>
        <taxon>Pseudomonadati</taxon>
        <taxon>Pseudomonadota</taxon>
        <taxon>Gammaproteobacteria</taxon>
        <taxon>Vibrionales</taxon>
        <taxon>Vibrionaceae</taxon>
        <taxon>Photobacterium</taxon>
    </lineage>
</organism>
<comment type="caution">
    <text evidence="3">The sequence shown here is derived from an EMBL/GenBank/DDBJ whole genome shotgun (WGS) entry which is preliminary data.</text>
</comment>
<evidence type="ECO:0000313" key="3">
    <source>
        <dbReference type="EMBL" id="KLV09521.1"/>
    </source>
</evidence>
<accession>A0A0J1HD20</accession>